<dbReference type="EMBL" id="FQVD01000006">
    <property type="protein sequence ID" value="SHE79799.1"/>
    <property type="molecule type" value="Genomic_DNA"/>
</dbReference>
<dbReference type="InterPro" id="IPR032272">
    <property type="entry name" value="DUF4834"/>
</dbReference>
<evidence type="ECO:0000256" key="2">
    <source>
        <dbReference type="SAM" id="Phobius"/>
    </source>
</evidence>
<organism evidence="3 4">
    <name type="scientific">Bacteroides faecichinchillae</name>
    <dbReference type="NCBI Taxonomy" id="871325"/>
    <lineage>
        <taxon>Bacteria</taxon>
        <taxon>Pseudomonadati</taxon>
        <taxon>Bacteroidota</taxon>
        <taxon>Bacteroidia</taxon>
        <taxon>Bacteroidales</taxon>
        <taxon>Bacteroidaceae</taxon>
        <taxon>Bacteroides</taxon>
    </lineage>
</organism>
<evidence type="ECO:0000313" key="4">
    <source>
        <dbReference type="Proteomes" id="UP000184436"/>
    </source>
</evidence>
<accession>A0A1M4WEW8</accession>
<gene>
    <name evidence="3" type="ORF">SAMN05444349_10683</name>
</gene>
<keyword evidence="2" id="KW-0812">Transmembrane</keyword>
<proteinExistence type="predicted"/>
<keyword evidence="2" id="KW-1133">Transmembrane helix</keyword>
<evidence type="ECO:0008006" key="5">
    <source>
        <dbReference type="Google" id="ProtNLM"/>
    </source>
</evidence>
<name>A0A1M4WEW8_9BACE</name>
<feature type="compositionally biased region" description="Polar residues" evidence="1">
    <location>
        <begin position="40"/>
        <end position="56"/>
    </location>
</feature>
<dbReference type="RefSeq" id="WP_025074072.1">
    <property type="nucleotide sequence ID" value="NZ_FQVD01000006.1"/>
</dbReference>
<keyword evidence="2" id="KW-0472">Membrane</keyword>
<evidence type="ECO:0000313" key="3">
    <source>
        <dbReference type="EMBL" id="SHE79799.1"/>
    </source>
</evidence>
<sequence>MYIILFFFIFLGVILLFGLSIVGAILRAIFGFGRSSSSRPRQTGYSNSSQQQRSGYNSTTNNSSDNTEEVVSENNRSRKHKKIFSKDEGEYVDFEEIKEDK</sequence>
<feature type="transmembrane region" description="Helical" evidence="2">
    <location>
        <begin position="6"/>
        <end position="30"/>
    </location>
</feature>
<dbReference type="OrthoDB" id="998001at2"/>
<dbReference type="AlphaFoldDB" id="A0A1M4WEW8"/>
<dbReference type="Pfam" id="PF16118">
    <property type="entry name" value="DUF4834"/>
    <property type="match status" value="1"/>
</dbReference>
<dbReference type="STRING" id="871325.SAMN05444349_10683"/>
<reference evidence="3 4" key="1">
    <citation type="submission" date="2016-11" db="EMBL/GenBank/DDBJ databases">
        <authorList>
            <person name="Jaros S."/>
            <person name="Januszkiewicz K."/>
            <person name="Wedrychowicz H."/>
        </authorList>
    </citation>
    <scope>NUCLEOTIDE SEQUENCE [LARGE SCALE GENOMIC DNA]</scope>
    <source>
        <strain evidence="3 4">DSM 26883</strain>
    </source>
</reference>
<keyword evidence="4" id="KW-1185">Reference proteome</keyword>
<dbReference type="Proteomes" id="UP000184436">
    <property type="component" value="Unassembled WGS sequence"/>
</dbReference>
<feature type="region of interest" description="Disordered" evidence="1">
    <location>
        <begin position="34"/>
        <end position="82"/>
    </location>
</feature>
<evidence type="ECO:0000256" key="1">
    <source>
        <dbReference type="SAM" id="MobiDB-lite"/>
    </source>
</evidence>
<protein>
    <recommendedName>
        <fullName evidence="5">DUF4834 family protein</fullName>
    </recommendedName>
</protein>